<reference evidence="1" key="1">
    <citation type="journal article" date="2010" name="Environ. Microbiol.">
        <title>The metavirome of a hypersaline environment.</title>
        <authorList>
            <person name="Santos F."/>
            <person name="Yarza P."/>
            <person name="Parro V."/>
            <person name="Briones C."/>
            <person name="Anton J."/>
        </authorList>
    </citation>
    <scope>NUCLEOTIDE SEQUENCE</scope>
</reference>
<proteinExistence type="predicted"/>
<organism evidence="1">
    <name type="scientific">uncultured virus</name>
    <dbReference type="NCBI Taxonomy" id="340016"/>
    <lineage>
        <taxon>Viruses</taxon>
        <taxon>environmental samples</taxon>
    </lineage>
</organism>
<dbReference type="EMBL" id="GU735324">
    <property type="protein sequence ID" value="ADE29281.1"/>
    <property type="molecule type" value="Genomic_DNA"/>
</dbReference>
<accession>D5L2M2</accession>
<protein>
    <submittedName>
        <fullName evidence="1">Uncharacterized protein</fullName>
    </submittedName>
</protein>
<evidence type="ECO:0000313" key="1">
    <source>
        <dbReference type="EMBL" id="ADE29281.1"/>
    </source>
</evidence>
<sequence>MSDEPTPLQQFAGELGTVIRSYQDELEPDDIELVLEQEAQVQRSLWADQTDLEVPR</sequence>
<name>D5L2M2_9VIRU</name>